<dbReference type="AlphaFoldDB" id="A0A8S3U7L1"/>
<name>A0A8S3U7L1_MYTED</name>
<evidence type="ECO:0000256" key="1">
    <source>
        <dbReference type="SAM" id="SignalP"/>
    </source>
</evidence>
<evidence type="ECO:0000313" key="3">
    <source>
        <dbReference type="Proteomes" id="UP000683360"/>
    </source>
</evidence>
<proteinExistence type="predicted"/>
<dbReference type="Proteomes" id="UP000683360">
    <property type="component" value="Unassembled WGS sequence"/>
</dbReference>
<dbReference type="GO" id="GO:0005615">
    <property type="term" value="C:extracellular space"/>
    <property type="evidence" value="ECO:0007669"/>
    <property type="project" value="TreeGrafter"/>
</dbReference>
<dbReference type="PANTHER" id="PTHR24024:SF18">
    <property type="entry name" value="SHORT-CHAIN COLLAGEN C4-LIKE"/>
    <property type="match status" value="1"/>
</dbReference>
<keyword evidence="3" id="KW-1185">Reference proteome</keyword>
<dbReference type="PANTHER" id="PTHR24024">
    <property type="entry name" value="PULMONARY SURFACTANT-ASSOCIATED PROTEIN A"/>
    <property type="match status" value="1"/>
</dbReference>
<comment type="caution">
    <text evidence="2">The sequence shown here is derived from an EMBL/GenBank/DDBJ whole genome shotgun (WGS) entry which is preliminary data.</text>
</comment>
<reference evidence="2" key="1">
    <citation type="submission" date="2021-03" db="EMBL/GenBank/DDBJ databases">
        <authorList>
            <person name="Bekaert M."/>
        </authorList>
    </citation>
    <scope>NUCLEOTIDE SEQUENCE</scope>
</reference>
<evidence type="ECO:0008006" key="4">
    <source>
        <dbReference type="Google" id="ProtNLM"/>
    </source>
</evidence>
<evidence type="ECO:0000313" key="2">
    <source>
        <dbReference type="EMBL" id="CAG2236686.1"/>
    </source>
</evidence>
<dbReference type="OrthoDB" id="6086925at2759"/>
<accession>A0A8S3U7L1</accession>
<dbReference type="PROSITE" id="PS51257">
    <property type="entry name" value="PROKAR_LIPOPROTEIN"/>
    <property type="match status" value="1"/>
</dbReference>
<gene>
    <name evidence="2" type="ORF">MEDL_49198</name>
</gene>
<keyword evidence="1" id="KW-0732">Signal</keyword>
<feature type="chain" id="PRO_5035818449" description="Short-chain collagen C4-like" evidence="1">
    <location>
        <begin position="21"/>
        <end position="211"/>
    </location>
</feature>
<dbReference type="InterPro" id="IPR051077">
    <property type="entry name" value="Ca-dependent_lectin"/>
</dbReference>
<feature type="signal peptide" evidence="1">
    <location>
        <begin position="1"/>
        <end position="20"/>
    </location>
</feature>
<sequence length="211" mass="23190">MMKLLTFSVVVLYLSTLVIASCSNNGQMPTPSDSGVAVTYTVWGRKYCPHTNSSLVYSGYAGGSYYDHLGAAADYLCLPPDPNYRKRTYSGQHGEVYGGEYDSPFVQNGDGNDVPCAVCRRNGVSTVLMIPGKDTCYKGWNREYYGYLNAHHYSFRAATSFVCLHVNPQFVNGGSRNYEGKLFQPVVGICGALQCPPYVNNYPLTCVVCTK</sequence>
<protein>
    <recommendedName>
        <fullName evidence="4">Short-chain collagen C4-like</fullName>
    </recommendedName>
</protein>
<organism evidence="2 3">
    <name type="scientific">Mytilus edulis</name>
    <name type="common">Blue mussel</name>
    <dbReference type="NCBI Taxonomy" id="6550"/>
    <lineage>
        <taxon>Eukaryota</taxon>
        <taxon>Metazoa</taxon>
        <taxon>Spiralia</taxon>
        <taxon>Lophotrochozoa</taxon>
        <taxon>Mollusca</taxon>
        <taxon>Bivalvia</taxon>
        <taxon>Autobranchia</taxon>
        <taxon>Pteriomorphia</taxon>
        <taxon>Mytilida</taxon>
        <taxon>Mytiloidea</taxon>
        <taxon>Mytilidae</taxon>
        <taxon>Mytilinae</taxon>
        <taxon>Mytilus</taxon>
    </lineage>
</organism>
<dbReference type="EMBL" id="CAJPWZ010002365">
    <property type="protein sequence ID" value="CAG2236686.1"/>
    <property type="molecule type" value="Genomic_DNA"/>
</dbReference>